<sequence>MFTLLEGTQKQARDAKASDIEPTSTELVTGTSAELKVMASTTERDIIQPLNDERAMITKQLTTNNHTNKEKNLEYRSLDTLPEEILLQIIKLLHPVESICLALMSTKLYRIHRKVHGVVKMNTKYPFAGPGKPSDGELSDILEDCMEEWGFTWVVWAREGSAYHGPDHHHRASAKCKMNEDRPFVDFYPGFYVTHADSKHWPVNKEIPKPNIGQFTRCVSSVVMKDHIYLDHIGKKRPRYHWNDYREAGYRVSRAVIHHVGGEARGQREEGRGGGINERR</sequence>
<accession>A0A9N9L2W7</accession>
<name>A0A9N9L2W7_9HELO</name>
<evidence type="ECO:0000313" key="3">
    <source>
        <dbReference type="EMBL" id="CAG8956730.1"/>
    </source>
</evidence>
<evidence type="ECO:0000259" key="2">
    <source>
        <dbReference type="PROSITE" id="PS50181"/>
    </source>
</evidence>
<dbReference type="CDD" id="cd09917">
    <property type="entry name" value="F-box_SF"/>
    <property type="match status" value="1"/>
</dbReference>
<proteinExistence type="predicted"/>
<dbReference type="OrthoDB" id="10420237at2759"/>
<reference evidence="3" key="1">
    <citation type="submission" date="2021-07" db="EMBL/GenBank/DDBJ databases">
        <authorList>
            <person name="Durling M."/>
        </authorList>
    </citation>
    <scope>NUCLEOTIDE SEQUENCE</scope>
</reference>
<feature type="compositionally biased region" description="Polar residues" evidence="1">
    <location>
        <begin position="1"/>
        <end position="10"/>
    </location>
</feature>
<protein>
    <recommendedName>
        <fullName evidence="2">F-box domain-containing protein</fullName>
    </recommendedName>
</protein>
<gene>
    <name evidence="3" type="ORF">HYFRA_00012274</name>
</gene>
<dbReference type="EMBL" id="CAJVRL010000072">
    <property type="protein sequence ID" value="CAG8956730.1"/>
    <property type="molecule type" value="Genomic_DNA"/>
</dbReference>
<evidence type="ECO:0000313" key="4">
    <source>
        <dbReference type="Proteomes" id="UP000696280"/>
    </source>
</evidence>
<organism evidence="3 4">
    <name type="scientific">Hymenoscyphus fraxineus</name>
    <dbReference type="NCBI Taxonomy" id="746836"/>
    <lineage>
        <taxon>Eukaryota</taxon>
        <taxon>Fungi</taxon>
        <taxon>Dikarya</taxon>
        <taxon>Ascomycota</taxon>
        <taxon>Pezizomycotina</taxon>
        <taxon>Leotiomycetes</taxon>
        <taxon>Helotiales</taxon>
        <taxon>Helotiaceae</taxon>
        <taxon>Hymenoscyphus</taxon>
    </lineage>
</organism>
<feature type="domain" description="F-box" evidence="2">
    <location>
        <begin position="75"/>
        <end position="121"/>
    </location>
</feature>
<feature type="region of interest" description="Disordered" evidence="1">
    <location>
        <begin position="1"/>
        <end position="21"/>
    </location>
</feature>
<dbReference type="InterPro" id="IPR001810">
    <property type="entry name" value="F-box_dom"/>
</dbReference>
<dbReference type="Proteomes" id="UP000696280">
    <property type="component" value="Unassembled WGS sequence"/>
</dbReference>
<keyword evidence="4" id="KW-1185">Reference proteome</keyword>
<dbReference type="AlphaFoldDB" id="A0A9N9L2W7"/>
<dbReference type="PROSITE" id="PS50181">
    <property type="entry name" value="FBOX"/>
    <property type="match status" value="1"/>
</dbReference>
<comment type="caution">
    <text evidence="3">The sequence shown here is derived from an EMBL/GenBank/DDBJ whole genome shotgun (WGS) entry which is preliminary data.</text>
</comment>
<evidence type="ECO:0000256" key="1">
    <source>
        <dbReference type="SAM" id="MobiDB-lite"/>
    </source>
</evidence>